<dbReference type="Gene3D" id="1.10.287.130">
    <property type="match status" value="1"/>
</dbReference>
<dbReference type="SUPFAM" id="SSF55781">
    <property type="entry name" value="GAF domain-like"/>
    <property type="match status" value="1"/>
</dbReference>
<dbReference type="PRINTS" id="PR00344">
    <property type="entry name" value="BCTRLSENSOR"/>
</dbReference>
<dbReference type="Gene3D" id="3.30.450.40">
    <property type="match status" value="1"/>
</dbReference>
<dbReference type="Pfam" id="PF02518">
    <property type="entry name" value="HATPase_c"/>
    <property type="match status" value="1"/>
</dbReference>
<keyword evidence="9" id="KW-1185">Reference proteome</keyword>
<evidence type="ECO:0000259" key="7">
    <source>
        <dbReference type="PROSITE" id="PS50109"/>
    </source>
</evidence>
<dbReference type="SMART" id="SM00387">
    <property type="entry name" value="HATPase_c"/>
    <property type="match status" value="1"/>
</dbReference>
<dbReference type="InterPro" id="IPR036097">
    <property type="entry name" value="HisK_dim/P_sf"/>
</dbReference>
<dbReference type="PANTHER" id="PTHR43547:SF2">
    <property type="entry name" value="HYBRID SIGNAL TRANSDUCTION HISTIDINE KINASE C"/>
    <property type="match status" value="1"/>
</dbReference>
<evidence type="ECO:0000256" key="4">
    <source>
        <dbReference type="ARBA" id="ARBA00022553"/>
    </source>
</evidence>
<sequence>MVDSVAEMVGFQVAALSVAIDGELVTMAYTGPDEHRDFVFDNADPLSILDPIDAAAHRSGRFRFLPAEEQRAELEGHWVVVMDPPAGDAPDTWDPGDVLMAFLSFDDGRIAGVLSLDVPLDGRRPDAATLALLERYAAQAERAVLTAFEREDLVRQIAHADAARRLTRAASLPARASLDAVIAFTHAPLVEGFGATGSWMHVFDPAGRDRTAARTRDGASVEMPTEIQVTARRLAPLLWASQRVLVVADGVASDLPPETDDVVEQARSHVAALGLASALGVPLGAGSECLGFLVLTRRAEDPTWTAVEAAALLEIGHDLGAALMTARALEGERQLVRELQQLDDHRTQLIATLSHELRTPLTVISGNLELLGELSLDDLAAHLQQAMTRGTRRMQKVVDDLLLLAQVSDPQHPLQQVPVDLGEVVQEVCSLVETTARAKRLRLDVDLAPGPLLVAGDPAELDRLIGNLVSNAVKYTPEGGTVSVTTSRRGESLVVRVSDDGLGISEEDQIGLFRPFFRTSNPDALLHPGTGLGLAIVATIIERHGGAVEVDSRLGRGTTFTVVLPADGVPVAVPAGAVRSS</sequence>
<dbReference type="CDD" id="cd00075">
    <property type="entry name" value="HATPase"/>
    <property type="match status" value="1"/>
</dbReference>
<dbReference type="InterPro" id="IPR003018">
    <property type="entry name" value="GAF"/>
</dbReference>
<evidence type="ECO:0000256" key="3">
    <source>
        <dbReference type="ARBA" id="ARBA00012438"/>
    </source>
</evidence>
<reference evidence="9" key="1">
    <citation type="journal article" date="2019" name="Int. J. Syst. Evol. Microbiol.">
        <title>The Global Catalogue of Microorganisms (GCM) 10K type strain sequencing project: providing services to taxonomists for standard genome sequencing and annotation.</title>
        <authorList>
            <consortium name="The Broad Institute Genomics Platform"/>
            <consortium name="The Broad Institute Genome Sequencing Center for Infectious Disease"/>
            <person name="Wu L."/>
            <person name="Ma J."/>
        </authorList>
    </citation>
    <scope>NUCLEOTIDE SEQUENCE [LARGE SCALE GENOMIC DNA]</scope>
    <source>
        <strain evidence="9">JCM 18459</strain>
    </source>
</reference>
<dbReference type="Proteomes" id="UP001500221">
    <property type="component" value="Unassembled WGS sequence"/>
</dbReference>
<evidence type="ECO:0000256" key="2">
    <source>
        <dbReference type="ARBA" id="ARBA00004236"/>
    </source>
</evidence>
<evidence type="ECO:0000256" key="1">
    <source>
        <dbReference type="ARBA" id="ARBA00000085"/>
    </source>
</evidence>
<dbReference type="SUPFAM" id="SSF55874">
    <property type="entry name" value="ATPase domain of HSP90 chaperone/DNA topoisomerase II/histidine kinase"/>
    <property type="match status" value="1"/>
</dbReference>
<keyword evidence="4" id="KW-0597">Phosphoprotein</keyword>
<dbReference type="InterPro" id="IPR003661">
    <property type="entry name" value="HisK_dim/P_dom"/>
</dbReference>
<dbReference type="Pfam" id="PF01590">
    <property type="entry name" value="GAF"/>
    <property type="match status" value="1"/>
</dbReference>
<dbReference type="InterPro" id="IPR004358">
    <property type="entry name" value="Sig_transdc_His_kin-like_C"/>
</dbReference>
<comment type="caution">
    <text evidence="8">The sequence shown here is derived from an EMBL/GenBank/DDBJ whole genome shotgun (WGS) entry which is preliminary data.</text>
</comment>
<proteinExistence type="predicted"/>
<dbReference type="PROSITE" id="PS50109">
    <property type="entry name" value="HIS_KIN"/>
    <property type="match status" value="1"/>
</dbReference>
<organism evidence="8 9">
    <name type="scientific">Nocardioides marinquilinus</name>
    <dbReference type="NCBI Taxonomy" id="1210400"/>
    <lineage>
        <taxon>Bacteria</taxon>
        <taxon>Bacillati</taxon>
        <taxon>Actinomycetota</taxon>
        <taxon>Actinomycetes</taxon>
        <taxon>Propionibacteriales</taxon>
        <taxon>Nocardioidaceae</taxon>
        <taxon>Nocardioides</taxon>
    </lineage>
</organism>
<feature type="domain" description="Histidine kinase" evidence="7">
    <location>
        <begin position="352"/>
        <end position="568"/>
    </location>
</feature>
<accession>A0ABP9PAX3</accession>
<evidence type="ECO:0000256" key="6">
    <source>
        <dbReference type="ARBA" id="ARBA00023012"/>
    </source>
</evidence>
<keyword evidence="6" id="KW-0902">Two-component regulatory system</keyword>
<name>A0ABP9PAX3_9ACTN</name>
<evidence type="ECO:0000256" key="5">
    <source>
        <dbReference type="ARBA" id="ARBA00022777"/>
    </source>
</evidence>
<keyword evidence="5" id="KW-0808">Transferase</keyword>
<dbReference type="InterPro" id="IPR003594">
    <property type="entry name" value="HATPase_dom"/>
</dbReference>
<comment type="catalytic activity">
    <reaction evidence="1">
        <text>ATP + protein L-histidine = ADP + protein N-phospho-L-histidine.</text>
        <dbReference type="EC" id="2.7.13.3"/>
    </reaction>
</comment>
<dbReference type="EC" id="2.7.13.3" evidence="3"/>
<gene>
    <name evidence="8" type="ORF">GCM10023340_06750</name>
</gene>
<dbReference type="Gene3D" id="3.30.565.10">
    <property type="entry name" value="Histidine kinase-like ATPase, C-terminal domain"/>
    <property type="match status" value="1"/>
</dbReference>
<dbReference type="Pfam" id="PF00512">
    <property type="entry name" value="HisKA"/>
    <property type="match status" value="1"/>
</dbReference>
<dbReference type="SUPFAM" id="SSF47384">
    <property type="entry name" value="Homodimeric domain of signal transducing histidine kinase"/>
    <property type="match status" value="1"/>
</dbReference>
<dbReference type="EMBL" id="BAABKG010000001">
    <property type="protein sequence ID" value="GAA5142758.1"/>
    <property type="molecule type" value="Genomic_DNA"/>
</dbReference>
<dbReference type="InterPro" id="IPR005467">
    <property type="entry name" value="His_kinase_dom"/>
</dbReference>
<keyword evidence="5" id="KW-0418">Kinase</keyword>
<dbReference type="SMART" id="SM00388">
    <property type="entry name" value="HisKA"/>
    <property type="match status" value="1"/>
</dbReference>
<dbReference type="InterPro" id="IPR036890">
    <property type="entry name" value="HATPase_C_sf"/>
</dbReference>
<dbReference type="CDD" id="cd00082">
    <property type="entry name" value="HisKA"/>
    <property type="match status" value="1"/>
</dbReference>
<dbReference type="InterPro" id="IPR029016">
    <property type="entry name" value="GAF-like_dom_sf"/>
</dbReference>
<dbReference type="PANTHER" id="PTHR43547">
    <property type="entry name" value="TWO-COMPONENT HISTIDINE KINASE"/>
    <property type="match status" value="1"/>
</dbReference>
<evidence type="ECO:0000313" key="8">
    <source>
        <dbReference type="EMBL" id="GAA5142758.1"/>
    </source>
</evidence>
<protein>
    <recommendedName>
        <fullName evidence="3">histidine kinase</fullName>
        <ecNumber evidence="3">2.7.13.3</ecNumber>
    </recommendedName>
</protein>
<comment type="subcellular location">
    <subcellularLocation>
        <location evidence="2">Cell membrane</location>
    </subcellularLocation>
</comment>
<evidence type="ECO:0000313" key="9">
    <source>
        <dbReference type="Proteomes" id="UP001500221"/>
    </source>
</evidence>